<name>A0A0C3NBK2_PISTI</name>
<reference evidence="2" key="2">
    <citation type="submission" date="2015-01" db="EMBL/GenBank/DDBJ databases">
        <title>Evolutionary Origins and Diversification of the Mycorrhizal Mutualists.</title>
        <authorList>
            <consortium name="DOE Joint Genome Institute"/>
            <consortium name="Mycorrhizal Genomics Consortium"/>
            <person name="Kohler A."/>
            <person name="Kuo A."/>
            <person name="Nagy L.G."/>
            <person name="Floudas D."/>
            <person name="Copeland A."/>
            <person name="Barry K.W."/>
            <person name="Cichocki N."/>
            <person name="Veneault-Fourrey C."/>
            <person name="LaButti K."/>
            <person name="Lindquist E.A."/>
            <person name="Lipzen A."/>
            <person name="Lundell T."/>
            <person name="Morin E."/>
            <person name="Murat C."/>
            <person name="Riley R."/>
            <person name="Ohm R."/>
            <person name="Sun H."/>
            <person name="Tunlid A."/>
            <person name="Henrissat B."/>
            <person name="Grigoriev I.V."/>
            <person name="Hibbett D.S."/>
            <person name="Martin F."/>
        </authorList>
    </citation>
    <scope>NUCLEOTIDE SEQUENCE [LARGE SCALE GENOMIC DNA]</scope>
    <source>
        <strain evidence="2">Marx 270</strain>
    </source>
</reference>
<dbReference type="AlphaFoldDB" id="A0A0C3NBK2"/>
<evidence type="ECO:0000313" key="1">
    <source>
        <dbReference type="EMBL" id="KIN98499.1"/>
    </source>
</evidence>
<dbReference type="InParanoid" id="A0A0C3NBK2"/>
<dbReference type="EMBL" id="KN832014">
    <property type="protein sequence ID" value="KIN98499.1"/>
    <property type="molecule type" value="Genomic_DNA"/>
</dbReference>
<keyword evidence="2" id="KW-1185">Reference proteome</keyword>
<evidence type="ECO:0000313" key="2">
    <source>
        <dbReference type="Proteomes" id="UP000054217"/>
    </source>
</evidence>
<reference evidence="1 2" key="1">
    <citation type="submission" date="2014-04" db="EMBL/GenBank/DDBJ databases">
        <authorList>
            <consortium name="DOE Joint Genome Institute"/>
            <person name="Kuo A."/>
            <person name="Kohler A."/>
            <person name="Costa M.D."/>
            <person name="Nagy L.G."/>
            <person name="Floudas D."/>
            <person name="Copeland A."/>
            <person name="Barry K.W."/>
            <person name="Cichocki N."/>
            <person name="Veneault-Fourrey C."/>
            <person name="LaButti K."/>
            <person name="Lindquist E.A."/>
            <person name="Lipzen A."/>
            <person name="Lundell T."/>
            <person name="Morin E."/>
            <person name="Murat C."/>
            <person name="Sun H."/>
            <person name="Tunlid A."/>
            <person name="Henrissat B."/>
            <person name="Grigoriev I.V."/>
            <person name="Hibbett D.S."/>
            <person name="Martin F."/>
            <person name="Nordberg H.P."/>
            <person name="Cantor M.N."/>
            <person name="Hua S.X."/>
        </authorList>
    </citation>
    <scope>NUCLEOTIDE SEQUENCE [LARGE SCALE GENOMIC DNA]</scope>
    <source>
        <strain evidence="1 2">Marx 270</strain>
    </source>
</reference>
<dbReference type="OrthoDB" id="3269515at2759"/>
<proteinExistence type="predicted"/>
<accession>A0A0C3NBK2</accession>
<gene>
    <name evidence="1" type="ORF">M404DRAFT_157320</name>
</gene>
<sequence length="202" mass="22190">MSDLTVLVSPTSVYPNRSHSLRSFRLKARPSLHDHSQKPVMVVLESVDEADESPSSPVQVHMLNSSEFLAPPKNTFRAPSVRLPSDFANAPPVTPSSPRTFEEILTHAFPRRSHSFSLKAVVQNKGAELCKPPPLLFRPTAFWKKTRRSGVTSAAYSPSSFLVRRSTFIAAGLSQDKPGFDSSALGVESRVKVLMLGPDHDI</sequence>
<protein>
    <submittedName>
        <fullName evidence="1">Uncharacterized protein</fullName>
    </submittedName>
</protein>
<dbReference type="HOGENOM" id="CLU_078266_0_0_1"/>
<dbReference type="Proteomes" id="UP000054217">
    <property type="component" value="Unassembled WGS sequence"/>
</dbReference>
<organism evidence="1 2">
    <name type="scientific">Pisolithus tinctorius Marx 270</name>
    <dbReference type="NCBI Taxonomy" id="870435"/>
    <lineage>
        <taxon>Eukaryota</taxon>
        <taxon>Fungi</taxon>
        <taxon>Dikarya</taxon>
        <taxon>Basidiomycota</taxon>
        <taxon>Agaricomycotina</taxon>
        <taxon>Agaricomycetes</taxon>
        <taxon>Agaricomycetidae</taxon>
        <taxon>Boletales</taxon>
        <taxon>Sclerodermatineae</taxon>
        <taxon>Pisolithaceae</taxon>
        <taxon>Pisolithus</taxon>
    </lineage>
</organism>